<protein>
    <submittedName>
        <fullName evidence="1">Uncharacterized protein</fullName>
    </submittedName>
</protein>
<reference evidence="2" key="2">
    <citation type="submission" date="2015-01" db="EMBL/GenBank/DDBJ databases">
        <title>Evolutionary Origins and Diversification of the Mycorrhizal Mutualists.</title>
        <authorList>
            <consortium name="DOE Joint Genome Institute"/>
            <consortium name="Mycorrhizal Genomics Consortium"/>
            <person name="Kohler A."/>
            <person name="Kuo A."/>
            <person name="Nagy L.G."/>
            <person name="Floudas D."/>
            <person name="Copeland A."/>
            <person name="Barry K.W."/>
            <person name="Cichocki N."/>
            <person name="Veneault-Fourrey C."/>
            <person name="LaButti K."/>
            <person name="Lindquist E.A."/>
            <person name="Lipzen A."/>
            <person name="Lundell T."/>
            <person name="Morin E."/>
            <person name="Murat C."/>
            <person name="Riley R."/>
            <person name="Ohm R."/>
            <person name="Sun H."/>
            <person name="Tunlid A."/>
            <person name="Henrissat B."/>
            <person name="Grigoriev I.V."/>
            <person name="Hibbett D.S."/>
            <person name="Martin F."/>
        </authorList>
    </citation>
    <scope>NUCLEOTIDE SEQUENCE [LARGE SCALE GENOMIC DNA]</scope>
    <source>
        <strain evidence="2">Ve08.2h10</strain>
    </source>
</reference>
<organism evidence="1 2">
    <name type="scientific">Paxillus rubicundulus Ve08.2h10</name>
    <dbReference type="NCBI Taxonomy" id="930991"/>
    <lineage>
        <taxon>Eukaryota</taxon>
        <taxon>Fungi</taxon>
        <taxon>Dikarya</taxon>
        <taxon>Basidiomycota</taxon>
        <taxon>Agaricomycotina</taxon>
        <taxon>Agaricomycetes</taxon>
        <taxon>Agaricomycetidae</taxon>
        <taxon>Boletales</taxon>
        <taxon>Paxilineae</taxon>
        <taxon>Paxillaceae</taxon>
        <taxon>Paxillus</taxon>
    </lineage>
</organism>
<reference evidence="1 2" key="1">
    <citation type="submission" date="2014-04" db="EMBL/GenBank/DDBJ databases">
        <authorList>
            <consortium name="DOE Joint Genome Institute"/>
            <person name="Kuo A."/>
            <person name="Kohler A."/>
            <person name="Jargeat P."/>
            <person name="Nagy L.G."/>
            <person name="Floudas D."/>
            <person name="Copeland A."/>
            <person name="Barry K.W."/>
            <person name="Cichocki N."/>
            <person name="Veneault-Fourrey C."/>
            <person name="LaButti K."/>
            <person name="Lindquist E.A."/>
            <person name="Lipzen A."/>
            <person name="Lundell T."/>
            <person name="Morin E."/>
            <person name="Murat C."/>
            <person name="Sun H."/>
            <person name="Tunlid A."/>
            <person name="Henrissat B."/>
            <person name="Grigoriev I.V."/>
            <person name="Hibbett D.S."/>
            <person name="Martin F."/>
            <person name="Nordberg H.P."/>
            <person name="Cantor M.N."/>
            <person name="Hua S.X."/>
        </authorList>
    </citation>
    <scope>NUCLEOTIDE SEQUENCE [LARGE SCALE GENOMIC DNA]</scope>
    <source>
        <strain evidence="1 2">Ve08.2h10</strain>
    </source>
</reference>
<evidence type="ECO:0000313" key="1">
    <source>
        <dbReference type="EMBL" id="KIK91751.1"/>
    </source>
</evidence>
<keyword evidence="2" id="KW-1185">Reference proteome</keyword>
<dbReference type="HOGENOM" id="CLU_2850378_0_0_1"/>
<dbReference type="EMBL" id="KN825352">
    <property type="protein sequence ID" value="KIK91751.1"/>
    <property type="molecule type" value="Genomic_DNA"/>
</dbReference>
<dbReference type="InParanoid" id="A0A0D0DTA9"/>
<name>A0A0D0DTA9_9AGAM</name>
<accession>A0A0D0DTA9</accession>
<dbReference type="AlphaFoldDB" id="A0A0D0DTA9"/>
<sequence>MLLLISRRCSPSDNRAGCRYFQDFILQSRKRESYKLPVTYLRGHKVAGYTLLRNEPRILKPHQPR</sequence>
<dbReference type="Proteomes" id="UP000054538">
    <property type="component" value="Unassembled WGS sequence"/>
</dbReference>
<gene>
    <name evidence="1" type="ORF">PAXRUDRAFT_615040</name>
</gene>
<evidence type="ECO:0000313" key="2">
    <source>
        <dbReference type="Proteomes" id="UP000054538"/>
    </source>
</evidence>
<proteinExistence type="predicted"/>